<dbReference type="InterPro" id="IPR036259">
    <property type="entry name" value="MFS_trans_sf"/>
</dbReference>
<keyword evidence="7 8" id="KW-0472">Membrane</keyword>
<evidence type="ECO:0000256" key="2">
    <source>
        <dbReference type="ARBA" id="ARBA00022448"/>
    </source>
</evidence>
<feature type="transmembrane region" description="Helical" evidence="8">
    <location>
        <begin position="43"/>
        <end position="66"/>
    </location>
</feature>
<feature type="transmembrane region" description="Helical" evidence="8">
    <location>
        <begin position="101"/>
        <end position="117"/>
    </location>
</feature>
<keyword evidence="5 8" id="KW-0812">Transmembrane</keyword>
<evidence type="ECO:0000256" key="6">
    <source>
        <dbReference type="ARBA" id="ARBA00022989"/>
    </source>
</evidence>
<evidence type="ECO:0000256" key="1">
    <source>
        <dbReference type="ARBA" id="ARBA00004429"/>
    </source>
</evidence>
<evidence type="ECO:0000313" key="10">
    <source>
        <dbReference type="EMBL" id="MCR8634351.1"/>
    </source>
</evidence>
<gene>
    <name evidence="10" type="ORF">NV381_24470</name>
</gene>
<evidence type="ECO:0000256" key="5">
    <source>
        <dbReference type="ARBA" id="ARBA00022692"/>
    </source>
</evidence>
<keyword evidence="11" id="KW-1185">Reference proteome</keyword>
<proteinExistence type="predicted"/>
<evidence type="ECO:0000313" key="11">
    <source>
        <dbReference type="Proteomes" id="UP001300012"/>
    </source>
</evidence>
<dbReference type="Proteomes" id="UP001300012">
    <property type="component" value="Unassembled WGS sequence"/>
</dbReference>
<dbReference type="InterPro" id="IPR024989">
    <property type="entry name" value="MFS_assoc_dom"/>
</dbReference>
<feature type="transmembrane region" description="Helical" evidence="8">
    <location>
        <begin position="208"/>
        <end position="229"/>
    </location>
</feature>
<keyword evidence="4" id="KW-0997">Cell inner membrane</keyword>
<keyword evidence="6 8" id="KW-1133">Transmembrane helix</keyword>
<dbReference type="Pfam" id="PF12832">
    <property type="entry name" value="MFS_1_like"/>
    <property type="match status" value="1"/>
</dbReference>
<name>A0ABT1YMG3_9BACL</name>
<feature type="transmembrane region" description="Helical" evidence="8">
    <location>
        <begin position="78"/>
        <end position="95"/>
    </location>
</feature>
<evidence type="ECO:0000256" key="7">
    <source>
        <dbReference type="ARBA" id="ARBA00023136"/>
    </source>
</evidence>
<feature type="transmembrane region" description="Helical" evidence="8">
    <location>
        <begin position="20"/>
        <end position="37"/>
    </location>
</feature>
<feature type="domain" description="Major facilitator superfamily associated" evidence="9">
    <location>
        <begin position="14"/>
        <end position="367"/>
    </location>
</feature>
<sequence length="395" mass="43364">MELASRTKARSFTVIKGFNFFIYGAIAIYTSFFPLYLKSIGISSLQIGLLLAGGPFISILANPFWGYWSDRWNNIKRVLILLLIGNTVVMLSVFFSTSHTVLFALMLAYFFFQSPLFSQSNSLILDVIEHTGHRFGSFRLWGSLGWALMAIATGPVLSLLGIGRFWVVYSVMMLVAIGVAFALPRGNARPKEDVFRGGYGRIFTNKRFLAFLLIGVLISIPNGMNTTFVSIYISDLGGQEGLIGLSAFLTSIFEIPVFLLFDRLLPKNGRTMILCLGVVSLLYAVRWLLMSLATSPYEVVGIQILNSITFGGYYYIGTQLTSTLIPREYRASGQALYALSWGGVSGIVAGIAGGWVFHYMGAVAMYRLGAVLALLGVAGFLIMFALMNRTKSSTG</sequence>
<evidence type="ECO:0000256" key="3">
    <source>
        <dbReference type="ARBA" id="ARBA00022475"/>
    </source>
</evidence>
<accession>A0ABT1YMG3</accession>
<feature type="transmembrane region" description="Helical" evidence="8">
    <location>
        <begin position="241"/>
        <end position="261"/>
    </location>
</feature>
<keyword evidence="2" id="KW-0813">Transport</keyword>
<comment type="caution">
    <text evidence="10">The sequence shown here is derived from an EMBL/GenBank/DDBJ whole genome shotgun (WGS) entry which is preliminary data.</text>
</comment>
<dbReference type="SUPFAM" id="SSF103473">
    <property type="entry name" value="MFS general substrate transporter"/>
    <property type="match status" value="1"/>
</dbReference>
<evidence type="ECO:0000256" key="8">
    <source>
        <dbReference type="SAM" id="Phobius"/>
    </source>
</evidence>
<feature type="transmembrane region" description="Helical" evidence="8">
    <location>
        <begin position="336"/>
        <end position="358"/>
    </location>
</feature>
<protein>
    <submittedName>
        <fullName evidence="10">MFS transporter</fullName>
    </submittedName>
</protein>
<organism evidence="10 11">
    <name type="scientific">Paenibacillus radicis</name>
    <name type="common">ex Xue et al. 2023</name>
    <dbReference type="NCBI Taxonomy" id="2972489"/>
    <lineage>
        <taxon>Bacteria</taxon>
        <taxon>Bacillati</taxon>
        <taxon>Bacillota</taxon>
        <taxon>Bacilli</taxon>
        <taxon>Bacillales</taxon>
        <taxon>Paenibacillaceae</taxon>
        <taxon>Paenibacillus</taxon>
    </lineage>
</organism>
<dbReference type="PANTHER" id="PTHR23522">
    <property type="entry name" value="BLL5896 PROTEIN"/>
    <property type="match status" value="1"/>
</dbReference>
<evidence type="ECO:0000259" key="9">
    <source>
        <dbReference type="Pfam" id="PF12832"/>
    </source>
</evidence>
<comment type="subcellular location">
    <subcellularLocation>
        <location evidence="1">Cell inner membrane</location>
        <topology evidence="1">Multi-pass membrane protein</topology>
    </subcellularLocation>
</comment>
<dbReference type="RefSeq" id="WP_258215912.1">
    <property type="nucleotide sequence ID" value="NZ_JANQBD010000019.1"/>
</dbReference>
<feature type="transmembrane region" description="Helical" evidence="8">
    <location>
        <begin position="273"/>
        <end position="293"/>
    </location>
</feature>
<feature type="transmembrane region" description="Helical" evidence="8">
    <location>
        <begin position="166"/>
        <end position="187"/>
    </location>
</feature>
<reference evidence="10 11" key="1">
    <citation type="submission" date="2022-08" db="EMBL/GenBank/DDBJ databases">
        <title>Paenibacillus endoradicis sp. nov., Paenibacillus radicibacter sp. nov and Paenibacillus pararadicis sp. nov., three cold-adapted plant growth-promoting bacteria isolated from root of Larix gmelinii in Great Khingan.</title>
        <authorList>
            <person name="Xue H."/>
        </authorList>
    </citation>
    <scope>NUCLEOTIDE SEQUENCE [LARGE SCALE GENOMIC DNA]</scope>
    <source>
        <strain evidence="10 11">N5-1-1-5</strain>
    </source>
</reference>
<dbReference type="PANTHER" id="PTHR23522:SF10">
    <property type="entry name" value="3-PHENYLPROPIONIC ACID TRANSPORTER-RELATED"/>
    <property type="match status" value="1"/>
</dbReference>
<dbReference type="EMBL" id="JANQBD010000019">
    <property type="protein sequence ID" value="MCR8634351.1"/>
    <property type="molecule type" value="Genomic_DNA"/>
</dbReference>
<feature type="transmembrane region" description="Helical" evidence="8">
    <location>
        <begin position="138"/>
        <end position="160"/>
    </location>
</feature>
<feature type="transmembrane region" description="Helical" evidence="8">
    <location>
        <begin position="299"/>
        <end position="316"/>
    </location>
</feature>
<feature type="transmembrane region" description="Helical" evidence="8">
    <location>
        <begin position="364"/>
        <end position="386"/>
    </location>
</feature>
<evidence type="ECO:0000256" key="4">
    <source>
        <dbReference type="ARBA" id="ARBA00022519"/>
    </source>
</evidence>
<keyword evidence="3" id="KW-1003">Cell membrane</keyword>
<dbReference type="Gene3D" id="1.20.1250.20">
    <property type="entry name" value="MFS general substrate transporter like domains"/>
    <property type="match status" value="2"/>
</dbReference>